<dbReference type="PANTHER" id="PTHR33332">
    <property type="entry name" value="REVERSE TRANSCRIPTASE DOMAIN-CONTAINING PROTEIN"/>
    <property type="match status" value="1"/>
</dbReference>
<accession>A0ABC9YDT8</accession>
<dbReference type="InterPro" id="IPR000477">
    <property type="entry name" value="RT_dom"/>
</dbReference>
<evidence type="ECO:0000259" key="2">
    <source>
        <dbReference type="PROSITE" id="PS50878"/>
    </source>
</evidence>
<feature type="region of interest" description="Disordered" evidence="1">
    <location>
        <begin position="79"/>
        <end position="136"/>
    </location>
</feature>
<feature type="domain" description="Reverse transcriptase" evidence="2">
    <location>
        <begin position="1"/>
        <end position="364"/>
    </location>
</feature>
<sequence>MMAAEAGVEEGGSVISAGVMGAVGGAESECYPTLCRGKELGSQGPFLLGSGGDSTGAGGPALCSALGLLALGSGPASLASGGGGAVTATGQGPEVSGGVLPPPEPSTVAFPPLPPPQPPSLAGGLGTADEGDSLDGPEYEEEEVAIPLNAPPTNQHMENKEVIDDSQHGFTKGKSCLTNLVPFSDGVTALVDKGRATDVIYLDLCKAFDAVPHDILVFKLERHGFDGWTTRWIRNWLDGRTQRVVVNGSMSKWRPVTSGVPQGSVLGLALFNIFVGNMDSGIECTLSKFADDTKLCGVVDTLEGRDAIQRDLDRLERWAHANRMKFNKAKCKVLHVGQGNPKHDCRLGEEWIESSPEEDLGVLIDEKLNVSWLHQKKCDQRVEGGDPAPLLGSGETPPGVLHPALGAPVQERQWSCWSESRGGPQS</sequence>
<keyword evidence="4" id="KW-1185">Reference proteome</keyword>
<proteinExistence type="predicted"/>
<dbReference type="SUPFAM" id="SSF56672">
    <property type="entry name" value="DNA/RNA polymerases"/>
    <property type="match status" value="1"/>
</dbReference>
<dbReference type="AlphaFoldDB" id="A0ABC9YDT8"/>
<dbReference type="Pfam" id="PF00078">
    <property type="entry name" value="RVT_1"/>
    <property type="match status" value="1"/>
</dbReference>
<evidence type="ECO:0000256" key="1">
    <source>
        <dbReference type="SAM" id="MobiDB-lite"/>
    </source>
</evidence>
<feature type="compositionally biased region" description="Pro residues" evidence="1">
    <location>
        <begin position="100"/>
        <end position="119"/>
    </location>
</feature>
<gene>
    <name evidence="3" type="ORF">GRJ2_003176800</name>
</gene>
<comment type="caution">
    <text evidence="3">The sequence shown here is derived from an EMBL/GenBank/DDBJ whole genome shotgun (WGS) entry which is preliminary data.</text>
</comment>
<dbReference type="CDD" id="cd01650">
    <property type="entry name" value="RT_nLTR_like"/>
    <property type="match status" value="1"/>
</dbReference>
<organism evidence="3 4">
    <name type="scientific">Grus japonensis</name>
    <name type="common">Japanese crane</name>
    <name type="synonym">Red-crowned crane</name>
    <dbReference type="NCBI Taxonomy" id="30415"/>
    <lineage>
        <taxon>Eukaryota</taxon>
        <taxon>Metazoa</taxon>
        <taxon>Chordata</taxon>
        <taxon>Craniata</taxon>
        <taxon>Vertebrata</taxon>
        <taxon>Euteleostomi</taxon>
        <taxon>Archelosauria</taxon>
        <taxon>Archosauria</taxon>
        <taxon>Dinosauria</taxon>
        <taxon>Saurischia</taxon>
        <taxon>Theropoda</taxon>
        <taxon>Coelurosauria</taxon>
        <taxon>Aves</taxon>
        <taxon>Neognathae</taxon>
        <taxon>Neoaves</taxon>
        <taxon>Gruiformes</taxon>
        <taxon>Gruidae</taxon>
        <taxon>Grus</taxon>
    </lineage>
</organism>
<reference evidence="3 4" key="1">
    <citation type="submission" date="2024-06" db="EMBL/GenBank/DDBJ databases">
        <title>The draft genome of Grus japonensis, version 3.</title>
        <authorList>
            <person name="Nabeshima K."/>
            <person name="Suzuki S."/>
            <person name="Onuma M."/>
        </authorList>
    </citation>
    <scope>NUCLEOTIDE SEQUENCE [LARGE SCALE GENOMIC DNA]</scope>
    <source>
        <strain evidence="3 4">451A</strain>
    </source>
</reference>
<dbReference type="Proteomes" id="UP001623348">
    <property type="component" value="Unassembled WGS sequence"/>
</dbReference>
<name>A0ABC9YDT8_GRUJA</name>
<protein>
    <submittedName>
        <fullName evidence="3">Mitochondrial enolase superfamily member 1</fullName>
    </submittedName>
</protein>
<evidence type="ECO:0000313" key="3">
    <source>
        <dbReference type="EMBL" id="GAB0207112.1"/>
    </source>
</evidence>
<dbReference type="PROSITE" id="PS50878">
    <property type="entry name" value="RT_POL"/>
    <property type="match status" value="1"/>
</dbReference>
<evidence type="ECO:0000313" key="4">
    <source>
        <dbReference type="Proteomes" id="UP001623348"/>
    </source>
</evidence>
<feature type="region of interest" description="Disordered" evidence="1">
    <location>
        <begin position="383"/>
        <end position="405"/>
    </location>
</feature>
<dbReference type="InterPro" id="IPR043502">
    <property type="entry name" value="DNA/RNA_pol_sf"/>
</dbReference>
<dbReference type="EMBL" id="BAAFJT010000165">
    <property type="protein sequence ID" value="GAB0207112.1"/>
    <property type="molecule type" value="Genomic_DNA"/>
</dbReference>